<reference evidence="1" key="1">
    <citation type="journal article" date="2023" name="GigaByte">
        <title>Genome assembly of the bearded iris, Iris pallida Lam.</title>
        <authorList>
            <person name="Bruccoleri R.E."/>
            <person name="Oakeley E.J."/>
            <person name="Faust A.M.E."/>
            <person name="Altorfer M."/>
            <person name="Dessus-Babus S."/>
            <person name="Burckhardt D."/>
            <person name="Oertli M."/>
            <person name="Naumann U."/>
            <person name="Petersen F."/>
            <person name="Wong J."/>
        </authorList>
    </citation>
    <scope>NUCLEOTIDE SEQUENCE</scope>
    <source>
        <strain evidence="1">GSM-AAB239-AS_SAM_17_03QT</strain>
    </source>
</reference>
<dbReference type="AlphaFoldDB" id="A0AAX6G1Z0"/>
<dbReference type="EMBL" id="JANAVB010024291">
    <property type="protein sequence ID" value="KAJ6822453.1"/>
    <property type="molecule type" value="Genomic_DNA"/>
</dbReference>
<accession>A0AAX6G1Z0</accession>
<organism evidence="1 2">
    <name type="scientific">Iris pallida</name>
    <name type="common">Sweet iris</name>
    <dbReference type="NCBI Taxonomy" id="29817"/>
    <lineage>
        <taxon>Eukaryota</taxon>
        <taxon>Viridiplantae</taxon>
        <taxon>Streptophyta</taxon>
        <taxon>Embryophyta</taxon>
        <taxon>Tracheophyta</taxon>
        <taxon>Spermatophyta</taxon>
        <taxon>Magnoliopsida</taxon>
        <taxon>Liliopsida</taxon>
        <taxon>Asparagales</taxon>
        <taxon>Iridaceae</taxon>
        <taxon>Iridoideae</taxon>
        <taxon>Irideae</taxon>
        <taxon>Iris</taxon>
    </lineage>
</organism>
<dbReference type="GO" id="GO:0032259">
    <property type="term" value="P:methylation"/>
    <property type="evidence" value="ECO:0007669"/>
    <property type="project" value="UniProtKB-KW"/>
</dbReference>
<evidence type="ECO:0000313" key="2">
    <source>
        <dbReference type="Proteomes" id="UP001140949"/>
    </source>
</evidence>
<protein>
    <submittedName>
        <fullName evidence="1">Methyltransferase</fullName>
    </submittedName>
</protein>
<sequence>MDLDTYFTYLRSWSAYQTARRRGFELLSDDLLADFERAWGGDRKVVKAVRYRIFLRIGKVRD</sequence>
<keyword evidence="2" id="KW-1185">Reference proteome</keyword>
<proteinExistence type="predicted"/>
<gene>
    <name evidence="1" type="ORF">M6B38_389210</name>
</gene>
<reference evidence="1" key="2">
    <citation type="submission" date="2023-04" db="EMBL/GenBank/DDBJ databases">
        <authorList>
            <person name="Bruccoleri R.E."/>
            <person name="Oakeley E.J."/>
            <person name="Faust A.-M."/>
            <person name="Dessus-Babus S."/>
            <person name="Altorfer M."/>
            <person name="Burckhardt D."/>
            <person name="Oertli M."/>
            <person name="Naumann U."/>
            <person name="Petersen F."/>
            <person name="Wong J."/>
        </authorList>
    </citation>
    <scope>NUCLEOTIDE SEQUENCE</scope>
    <source>
        <strain evidence="1">GSM-AAB239-AS_SAM_17_03QT</strain>
        <tissue evidence="1">Leaf</tissue>
    </source>
</reference>
<dbReference type="PANTHER" id="PTHR45180:SF1">
    <property type="entry name" value="OS01G0307686 PROTEIN"/>
    <property type="match status" value="1"/>
</dbReference>
<dbReference type="PANTHER" id="PTHR45180">
    <property type="entry name" value="OS01G0307686 PROTEIN"/>
    <property type="match status" value="1"/>
</dbReference>
<dbReference type="Proteomes" id="UP001140949">
    <property type="component" value="Unassembled WGS sequence"/>
</dbReference>
<dbReference type="Gene3D" id="1.10.10.2560">
    <property type="match status" value="1"/>
</dbReference>
<keyword evidence="1" id="KW-0489">Methyltransferase</keyword>
<comment type="caution">
    <text evidence="1">The sequence shown here is derived from an EMBL/GenBank/DDBJ whole genome shotgun (WGS) entry which is preliminary data.</text>
</comment>
<name>A0AAX6G1Z0_IRIPA</name>
<dbReference type="GO" id="GO:0008168">
    <property type="term" value="F:methyltransferase activity"/>
    <property type="evidence" value="ECO:0007669"/>
    <property type="project" value="UniProtKB-KW"/>
</dbReference>
<evidence type="ECO:0000313" key="1">
    <source>
        <dbReference type="EMBL" id="KAJ6822453.1"/>
    </source>
</evidence>
<keyword evidence="1" id="KW-0808">Transferase</keyword>